<dbReference type="GO" id="GO:0005085">
    <property type="term" value="F:guanyl-nucleotide exchange factor activity"/>
    <property type="evidence" value="ECO:0007669"/>
    <property type="project" value="InterPro"/>
</dbReference>
<reference evidence="3" key="1">
    <citation type="journal article" date="2023" name="Mol. Biol. Evol.">
        <title>Third-Generation Sequencing Reveals the Adaptive Role of the Epigenome in Three Deep-Sea Polychaetes.</title>
        <authorList>
            <person name="Perez M."/>
            <person name="Aroh O."/>
            <person name="Sun Y."/>
            <person name="Lan Y."/>
            <person name="Juniper S.K."/>
            <person name="Young C.R."/>
            <person name="Angers B."/>
            <person name="Qian P.Y."/>
        </authorList>
    </citation>
    <scope>NUCLEOTIDE SEQUENCE</scope>
    <source>
        <strain evidence="3">R07B-5</strain>
    </source>
</reference>
<evidence type="ECO:0000313" key="4">
    <source>
        <dbReference type="Proteomes" id="UP001209878"/>
    </source>
</evidence>
<dbReference type="Gene3D" id="1.20.1280.50">
    <property type="match status" value="1"/>
</dbReference>
<feature type="compositionally biased region" description="Low complexity" evidence="1">
    <location>
        <begin position="719"/>
        <end position="728"/>
    </location>
</feature>
<dbReference type="AlphaFoldDB" id="A0AAD9KTK8"/>
<dbReference type="Pfam" id="PF12937">
    <property type="entry name" value="F-box-like"/>
    <property type="match status" value="1"/>
</dbReference>
<feature type="region of interest" description="Disordered" evidence="1">
    <location>
        <begin position="707"/>
        <end position="793"/>
    </location>
</feature>
<dbReference type="InterPro" id="IPR052805">
    <property type="entry name" value="GEF_Ubiquitin-Prot_Reg"/>
</dbReference>
<dbReference type="InterPro" id="IPR011993">
    <property type="entry name" value="PH-like_dom_sf"/>
</dbReference>
<comment type="caution">
    <text evidence="3">The sequence shown here is derived from an EMBL/GenBank/DDBJ whole genome shotgun (WGS) entry which is preliminary data.</text>
</comment>
<dbReference type="Gene3D" id="1.20.900.10">
    <property type="entry name" value="Dbl homology (DH) domain"/>
    <property type="match status" value="1"/>
</dbReference>
<evidence type="ECO:0000256" key="1">
    <source>
        <dbReference type="SAM" id="MobiDB-lite"/>
    </source>
</evidence>
<accession>A0AAD9KTK8</accession>
<gene>
    <name evidence="3" type="ORF">NP493_608g01001</name>
</gene>
<dbReference type="Proteomes" id="UP001209878">
    <property type="component" value="Unassembled WGS sequence"/>
</dbReference>
<dbReference type="Gene3D" id="2.30.29.30">
    <property type="entry name" value="Pleckstrin-homology domain (PH domain)/Phosphotyrosine-binding domain (PTB)"/>
    <property type="match status" value="1"/>
</dbReference>
<feature type="compositionally biased region" description="Basic and acidic residues" evidence="1">
    <location>
        <begin position="742"/>
        <end position="752"/>
    </location>
</feature>
<dbReference type="SUPFAM" id="SSF48065">
    <property type="entry name" value="DBL homology domain (DH-domain)"/>
    <property type="match status" value="1"/>
</dbReference>
<sequence length="1140" mass="129075">MATALLDTNVARVKPTTRSIQAITNDDTKVLGRQIERKREKTIPPTQFKTRLFKTHHSNWTPVVHRPSNEQIYKERQELISNWFDLWTDSQRKRFLNVIFSQCKRSQLHFIQNWFNERVPLKHLDPTGILPRFLSLYIFSFLDPRSLCRAAKVSWHWKFLTEQDVIWMPKCTRRGWYLPYTPADNEYGAWKRHYVACILTLDMNAPSKNRMDMYGALGDGSDAAMALLRSQKQNRSHRLDPAISSEILVRRPPWMPPDHNPKDLELSSKALYQQFNPNDPHTDPSSLVFHNKFGILKSLLRSSFPGTEPRSFGLQSAVRLDKHRMLEAGEDKAGELPPTRKDPLSRSLELESFREKRLLELVEQPWEPPGPAKEIISRRPNLSGGAAYPVPWKHAPQPPNSKSFPMEPHPRVVFISSRVPASELLVDAVLFGVIPIVYEYEGTSVQALLNQLERCLQGRNAQSIGVFVHSSVSSQIQLVHGATVFLDNLDTPDFVTFFSTLASCVLPSTRHGHVDIFTPLASCETGMEMLVQLNILTGSQFTSPTGIIGNYNHINSDWLPSPEKATPPSHYFCMGKLNAWANTADQVQEACRETKQLIGRYFEQKHRDLVAQLVGQTIFDAMGQVDICGADTIGAALLDGLLHLGKTPAMNPLEFLGRFLLTKVGVKDMKATAKNIKQQPGGASVHAAPHPLATTVSLSSQLELDEAFEESLSNSEATEGAAVGAVDGIDGEVAEINGGQKGSEKENRNGFDEDKDEDDANAEEEKGQKLKVKQMPQPKRSRSPGQTAGSDDLQMTFHDTSIWGDTVTTFNFTAMEELAASEGRTPRLLTTKQLSDHPDRRSAVAHEILASEVSYMRTLDVIRKVFYKPLKAALESSRAIISAHNVKMIFSDILILLDLSREFVEDIRNRLSGWSADKCLGDLFVKFTGTLKVYVNFLNNYPVLLRMIERCLEQSAIFRAFLKRHERSVAAKGLTLPELLLAPSRRINEYMTLLTWFQRHTPTNHADRSDLHTAIVTFTELNNLSVEHKERVDRERELVTLQKKIVSCPSLMEANRFFIRQLDVAHLKPPSRHSDTIRPEHRTYQHIETLGLFLFNDSLVITRRTTRNFPFDRAVEHTYRFEACASLNRLRVEDIADSKC</sequence>
<keyword evidence="4" id="KW-1185">Reference proteome</keyword>
<name>A0AAD9KTK8_RIDPI</name>
<dbReference type="InterPro" id="IPR035899">
    <property type="entry name" value="DBL_dom_sf"/>
</dbReference>
<protein>
    <recommendedName>
        <fullName evidence="2">DH domain-containing protein</fullName>
    </recommendedName>
</protein>
<dbReference type="PROSITE" id="PS50010">
    <property type="entry name" value="DH_2"/>
    <property type="match status" value="1"/>
</dbReference>
<dbReference type="PANTHER" id="PTHR46857:SF1">
    <property type="entry name" value="EPITHELIAL CELL-TRANSFORMING SEQUENCE 2 ONCOGENE-LIKE"/>
    <property type="match status" value="1"/>
</dbReference>
<dbReference type="InterPro" id="IPR036047">
    <property type="entry name" value="F-box-like_dom_sf"/>
</dbReference>
<dbReference type="InterPro" id="IPR001810">
    <property type="entry name" value="F-box_dom"/>
</dbReference>
<dbReference type="EMBL" id="JAODUO010000608">
    <property type="protein sequence ID" value="KAK2177282.1"/>
    <property type="molecule type" value="Genomic_DNA"/>
</dbReference>
<feature type="compositionally biased region" description="Acidic residues" evidence="1">
    <location>
        <begin position="753"/>
        <end position="762"/>
    </location>
</feature>
<dbReference type="CDD" id="cd00160">
    <property type="entry name" value="RhoGEF"/>
    <property type="match status" value="1"/>
</dbReference>
<dbReference type="Pfam" id="PF00621">
    <property type="entry name" value="RhoGEF"/>
    <property type="match status" value="1"/>
</dbReference>
<proteinExistence type="predicted"/>
<evidence type="ECO:0000313" key="3">
    <source>
        <dbReference type="EMBL" id="KAK2177282.1"/>
    </source>
</evidence>
<dbReference type="PANTHER" id="PTHR46857">
    <property type="entry name" value="EPITHELIAL CELL-TRANSFORMING SEQUENCE 2 ONCOGENE-LIKE"/>
    <property type="match status" value="1"/>
</dbReference>
<dbReference type="SUPFAM" id="SSF81383">
    <property type="entry name" value="F-box domain"/>
    <property type="match status" value="1"/>
</dbReference>
<dbReference type="InterPro" id="IPR000219">
    <property type="entry name" value="DH_dom"/>
</dbReference>
<dbReference type="CDD" id="cd22173">
    <property type="entry name" value="F-box_ECT2L"/>
    <property type="match status" value="1"/>
</dbReference>
<feature type="domain" description="DH" evidence="2">
    <location>
        <begin position="840"/>
        <end position="1021"/>
    </location>
</feature>
<evidence type="ECO:0000259" key="2">
    <source>
        <dbReference type="PROSITE" id="PS50010"/>
    </source>
</evidence>
<dbReference type="SMART" id="SM00325">
    <property type="entry name" value="RhoGEF"/>
    <property type="match status" value="1"/>
</dbReference>
<organism evidence="3 4">
    <name type="scientific">Ridgeia piscesae</name>
    <name type="common">Tubeworm</name>
    <dbReference type="NCBI Taxonomy" id="27915"/>
    <lineage>
        <taxon>Eukaryota</taxon>
        <taxon>Metazoa</taxon>
        <taxon>Spiralia</taxon>
        <taxon>Lophotrochozoa</taxon>
        <taxon>Annelida</taxon>
        <taxon>Polychaeta</taxon>
        <taxon>Sedentaria</taxon>
        <taxon>Canalipalpata</taxon>
        <taxon>Sabellida</taxon>
        <taxon>Siboglinidae</taxon>
        <taxon>Ridgeia</taxon>
    </lineage>
</organism>